<feature type="region of interest" description="Disordered" evidence="1">
    <location>
        <begin position="1"/>
        <end position="26"/>
    </location>
</feature>
<evidence type="ECO:0000313" key="3">
    <source>
        <dbReference type="Proteomes" id="UP000600080"/>
    </source>
</evidence>
<name>A0ABQ2JRT3_9ACTN</name>
<sequence length="89" mass="8641">MNRKLKPQISESTAKRTGQPRARRAGFAAGTDPALRGTAVGVGAGVGVGVGCRSAVVPADPGWAVEGVAEAVGAPGVVLMVSTIGGATS</sequence>
<dbReference type="Proteomes" id="UP000600080">
    <property type="component" value="Unassembled WGS sequence"/>
</dbReference>
<proteinExistence type="predicted"/>
<comment type="caution">
    <text evidence="2">The sequence shown here is derived from an EMBL/GenBank/DDBJ whole genome shotgun (WGS) entry which is preliminary data.</text>
</comment>
<evidence type="ECO:0000313" key="2">
    <source>
        <dbReference type="EMBL" id="GGN53199.1"/>
    </source>
</evidence>
<reference evidence="3" key="1">
    <citation type="journal article" date="2019" name="Int. J. Syst. Evol. Microbiol.">
        <title>The Global Catalogue of Microorganisms (GCM) 10K type strain sequencing project: providing services to taxonomists for standard genome sequencing and annotation.</title>
        <authorList>
            <consortium name="The Broad Institute Genomics Platform"/>
            <consortium name="The Broad Institute Genome Sequencing Center for Infectious Disease"/>
            <person name="Wu L."/>
            <person name="Ma J."/>
        </authorList>
    </citation>
    <scope>NUCLEOTIDE SEQUENCE [LARGE SCALE GENOMIC DNA]</scope>
    <source>
        <strain evidence="3">CGMCC 4.7323</strain>
    </source>
</reference>
<keyword evidence="3" id="KW-1185">Reference proteome</keyword>
<organism evidence="2 3">
    <name type="scientific">Streptomyces kronopolitis</name>
    <dbReference type="NCBI Taxonomy" id="1612435"/>
    <lineage>
        <taxon>Bacteria</taxon>
        <taxon>Bacillati</taxon>
        <taxon>Actinomycetota</taxon>
        <taxon>Actinomycetes</taxon>
        <taxon>Kitasatosporales</taxon>
        <taxon>Streptomycetaceae</taxon>
        <taxon>Streptomyces</taxon>
    </lineage>
</organism>
<protein>
    <submittedName>
        <fullName evidence="2">Uncharacterized protein</fullName>
    </submittedName>
</protein>
<accession>A0ABQ2JRT3</accession>
<evidence type="ECO:0000256" key="1">
    <source>
        <dbReference type="SAM" id="MobiDB-lite"/>
    </source>
</evidence>
<dbReference type="EMBL" id="BMND01000021">
    <property type="protein sequence ID" value="GGN53199.1"/>
    <property type="molecule type" value="Genomic_DNA"/>
</dbReference>
<gene>
    <name evidence="2" type="ORF">GCM10012285_44890</name>
</gene>